<evidence type="ECO:0000313" key="3">
    <source>
        <dbReference type="Proteomes" id="UP000012073"/>
    </source>
</evidence>
<evidence type="ECO:0000259" key="1">
    <source>
        <dbReference type="Pfam" id="PF05116"/>
    </source>
</evidence>
<protein>
    <recommendedName>
        <fullName evidence="1">Sucrose phosphatase-like domain-containing protein</fullName>
    </recommendedName>
</protein>
<dbReference type="GeneID" id="17318839"/>
<dbReference type="OrthoDB" id="4815at2759"/>
<dbReference type="EMBL" id="HG002251">
    <property type="protein sequence ID" value="CDF40801.1"/>
    <property type="molecule type" value="Genomic_DNA"/>
</dbReference>
<dbReference type="Gramene" id="CDF40801">
    <property type="protein sequence ID" value="CDF40801"/>
    <property type="gene ID" value="CHC_T00007436001"/>
</dbReference>
<name>R7QTG1_CHOCR</name>
<keyword evidence="3" id="KW-1185">Reference proteome</keyword>
<proteinExistence type="predicted"/>
<dbReference type="Gene3D" id="3.40.50.1000">
    <property type="entry name" value="HAD superfamily/HAD-like"/>
    <property type="match status" value="1"/>
</dbReference>
<evidence type="ECO:0000313" key="2">
    <source>
        <dbReference type="EMBL" id="CDF40801.1"/>
    </source>
</evidence>
<dbReference type="AlphaFoldDB" id="R7QTG1"/>
<accession>R7QTG1</accession>
<dbReference type="Gene3D" id="3.90.1070.10">
    <property type="match status" value="1"/>
</dbReference>
<dbReference type="KEGG" id="ccp:CHC_T00007436001"/>
<dbReference type="InterPro" id="IPR023214">
    <property type="entry name" value="HAD_sf"/>
</dbReference>
<dbReference type="Pfam" id="PF05116">
    <property type="entry name" value="S6PP"/>
    <property type="match status" value="1"/>
</dbReference>
<gene>
    <name evidence="2" type="ORF">CHC_T00007436001</name>
</gene>
<feature type="domain" description="Sucrose phosphatase-like" evidence="1">
    <location>
        <begin position="40"/>
        <end position="280"/>
    </location>
</feature>
<dbReference type="RefSeq" id="XP_005711095.1">
    <property type="nucleotide sequence ID" value="XM_005711038.1"/>
</dbReference>
<dbReference type="GO" id="GO:0003824">
    <property type="term" value="F:catalytic activity"/>
    <property type="evidence" value="ECO:0007669"/>
    <property type="project" value="UniProtKB-ARBA"/>
</dbReference>
<dbReference type="Proteomes" id="UP000012073">
    <property type="component" value="Unassembled WGS sequence"/>
</dbReference>
<organism evidence="2 3">
    <name type="scientific">Chondrus crispus</name>
    <name type="common">Carrageen Irish moss</name>
    <name type="synonym">Polymorpha crispa</name>
    <dbReference type="NCBI Taxonomy" id="2769"/>
    <lineage>
        <taxon>Eukaryota</taxon>
        <taxon>Rhodophyta</taxon>
        <taxon>Florideophyceae</taxon>
        <taxon>Rhodymeniophycidae</taxon>
        <taxon>Gigartinales</taxon>
        <taxon>Gigartinaceae</taxon>
        <taxon>Chondrus</taxon>
    </lineage>
</organism>
<sequence>MTLKKARSPRAFIAPLPLTSVRPQSPRCPVRLTLRCAASKLLVIELSEILRKPNPAHMKTFTERVSADRAKDTDTTFVLYSSDVGYAQAMEQMEKVGLIQPDALATFHGTELYQRRYKTPDPYWAKMVCKDWDPKPTRWVIGEYFKTELKHCPEDSDDFGLIFECKKKKQDRTELCREVEIKLEQMGITARVGKRGESRNMIVTPAAGSVGDLVGFCQMMLRISEKMTFVFGGSELVNKSVQGKENLGIYGKDAGIGVKAAGEQVFVSEKNGIEALMEGVMFHDIL</sequence>
<dbReference type="InterPro" id="IPR006380">
    <property type="entry name" value="SPP-like_dom"/>
</dbReference>
<reference evidence="3" key="1">
    <citation type="journal article" date="2013" name="Proc. Natl. Acad. Sci. U.S.A.">
        <title>Genome structure and metabolic features in the red seaweed Chondrus crispus shed light on evolution of the Archaeplastida.</title>
        <authorList>
            <person name="Collen J."/>
            <person name="Porcel B."/>
            <person name="Carre W."/>
            <person name="Ball S.G."/>
            <person name="Chaparro C."/>
            <person name="Tonon T."/>
            <person name="Barbeyron T."/>
            <person name="Michel G."/>
            <person name="Noel B."/>
            <person name="Valentin K."/>
            <person name="Elias M."/>
            <person name="Artiguenave F."/>
            <person name="Arun A."/>
            <person name="Aury J.M."/>
            <person name="Barbosa-Neto J.F."/>
            <person name="Bothwell J.H."/>
            <person name="Bouget F.Y."/>
            <person name="Brillet L."/>
            <person name="Cabello-Hurtado F."/>
            <person name="Capella-Gutierrez S."/>
            <person name="Charrier B."/>
            <person name="Cladiere L."/>
            <person name="Cock J.M."/>
            <person name="Coelho S.M."/>
            <person name="Colleoni C."/>
            <person name="Czjzek M."/>
            <person name="Da Silva C."/>
            <person name="Delage L."/>
            <person name="Denoeud F."/>
            <person name="Deschamps P."/>
            <person name="Dittami S.M."/>
            <person name="Gabaldon T."/>
            <person name="Gachon C.M."/>
            <person name="Groisillier A."/>
            <person name="Herve C."/>
            <person name="Jabbari K."/>
            <person name="Katinka M."/>
            <person name="Kloareg B."/>
            <person name="Kowalczyk N."/>
            <person name="Labadie K."/>
            <person name="Leblanc C."/>
            <person name="Lopez P.J."/>
            <person name="McLachlan D.H."/>
            <person name="Meslet-Cladiere L."/>
            <person name="Moustafa A."/>
            <person name="Nehr Z."/>
            <person name="Nyvall Collen P."/>
            <person name="Panaud O."/>
            <person name="Partensky F."/>
            <person name="Poulain J."/>
            <person name="Rensing S.A."/>
            <person name="Rousvoal S."/>
            <person name="Samson G."/>
            <person name="Symeonidi A."/>
            <person name="Weissenbach J."/>
            <person name="Zambounis A."/>
            <person name="Wincker P."/>
            <person name="Boyen C."/>
        </authorList>
    </citation>
    <scope>NUCLEOTIDE SEQUENCE [LARGE SCALE GENOMIC DNA]</scope>
    <source>
        <strain evidence="3">cv. Stackhouse</strain>
    </source>
</reference>